<dbReference type="SUPFAM" id="SSF110395">
    <property type="entry name" value="CutC-like"/>
    <property type="match status" value="1"/>
</dbReference>
<comment type="similarity">
    <text evidence="1 2">Belongs to the CutC family.</text>
</comment>
<comment type="caution">
    <text evidence="2">Once thought to be involved in copper homeostasis, experiments in E.coli have shown this is not the case.</text>
</comment>
<protein>
    <recommendedName>
        <fullName evidence="2">PF03932 family protein CutC</fullName>
    </recommendedName>
</protein>
<accession>A0ABP7PY80</accession>
<evidence type="ECO:0000313" key="3">
    <source>
        <dbReference type="EMBL" id="GAA3972593.1"/>
    </source>
</evidence>
<evidence type="ECO:0000256" key="2">
    <source>
        <dbReference type="HAMAP-Rule" id="MF_00795"/>
    </source>
</evidence>
<dbReference type="HAMAP" id="MF_00795">
    <property type="entry name" value="CutC"/>
    <property type="match status" value="1"/>
</dbReference>
<dbReference type="InterPro" id="IPR005627">
    <property type="entry name" value="CutC-like"/>
</dbReference>
<gene>
    <name evidence="2" type="primary">cutC</name>
    <name evidence="3" type="ORF">GCM10022210_23010</name>
</gene>
<comment type="subcellular location">
    <subcellularLocation>
        <location evidence="2">Cytoplasm</location>
    </subcellularLocation>
</comment>
<keyword evidence="2" id="KW-0963">Cytoplasm</keyword>
<dbReference type="InterPro" id="IPR036822">
    <property type="entry name" value="CutC-like_dom_sf"/>
</dbReference>
<dbReference type="EMBL" id="BAAAZC010000017">
    <property type="protein sequence ID" value="GAA3972593.1"/>
    <property type="molecule type" value="Genomic_DNA"/>
</dbReference>
<dbReference type="Pfam" id="PF03932">
    <property type="entry name" value="CutC"/>
    <property type="match status" value="1"/>
</dbReference>
<dbReference type="Gene3D" id="3.20.20.380">
    <property type="entry name" value="Copper homeostasis (CutC) domain"/>
    <property type="match status" value="1"/>
</dbReference>
<evidence type="ECO:0000313" key="4">
    <source>
        <dbReference type="Proteomes" id="UP001500742"/>
    </source>
</evidence>
<organism evidence="3 4">
    <name type="scientific">Mucilaginibacter dorajii</name>
    <dbReference type="NCBI Taxonomy" id="692994"/>
    <lineage>
        <taxon>Bacteria</taxon>
        <taxon>Pseudomonadati</taxon>
        <taxon>Bacteroidota</taxon>
        <taxon>Sphingobacteriia</taxon>
        <taxon>Sphingobacteriales</taxon>
        <taxon>Sphingobacteriaceae</taxon>
        <taxon>Mucilaginibacter</taxon>
    </lineage>
</organism>
<evidence type="ECO:0000256" key="1">
    <source>
        <dbReference type="ARBA" id="ARBA00007768"/>
    </source>
</evidence>
<name>A0ABP7PY80_9SPHI</name>
<proteinExistence type="inferred from homology"/>
<dbReference type="PANTHER" id="PTHR12598">
    <property type="entry name" value="COPPER HOMEOSTASIS PROTEIN CUTC"/>
    <property type="match status" value="1"/>
</dbReference>
<comment type="caution">
    <text evidence="3">The sequence shown here is derived from an EMBL/GenBank/DDBJ whole genome shotgun (WGS) entry which is preliminary data.</text>
</comment>
<keyword evidence="4" id="KW-1185">Reference proteome</keyword>
<dbReference type="PANTHER" id="PTHR12598:SF0">
    <property type="entry name" value="COPPER HOMEOSTASIS PROTEIN CUTC HOMOLOG"/>
    <property type="match status" value="1"/>
</dbReference>
<sequence>MTAQRMTNDLEDTMTLKDTLKTTGQPKRVSLEVCANSVTSAVAAQEGGAVRVELCENLKEGGTTPSQGQILMARSLLHIQLFVLIRSRAGDFLYTDLEYQVMLADIRYCIEAGCDGVVIGILNADGTIDKPRCLEMVRLAKQWGLKVTFHRAFDMCKDLYQALEDVIEIGCDRILTSGGKSTAMEGATVLNHLVEKAAGRISIMPGAGVSEANVADLVHFTGVTEVHSSARVPVQSKMQYKNDHILMSDVPGDEFSTDLTSVDRVKKLIELANS</sequence>
<reference evidence="4" key="1">
    <citation type="journal article" date="2019" name="Int. J. Syst. Evol. Microbiol.">
        <title>The Global Catalogue of Microorganisms (GCM) 10K type strain sequencing project: providing services to taxonomists for standard genome sequencing and annotation.</title>
        <authorList>
            <consortium name="The Broad Institute Genomics Platform"/>
            <consortium name="The Broad Institute Genome Sequencing Center for Infectious Disease"/>
            <person name="Wu L."/>
            <person name="Ma J."/>
        </authorList>
    </citation>
    <scope>NUCLEOTIDE SEQUENCE [LARGE SCALE GENOMIC DNA]</scope>
    <source>
        <strain evidence="4">JCM 16601</strain>
    </source>
</reference>
<dbReference type="Proteomes" id="UP001500742">
    <property type="component" value="Unassembled WGS sequence"/>
</dbReference>